<dbReference type="PANTHER" id="PTHR43441:SF10">
    <property type="entry name" value="ACETYLTRANSFERASE"/>
    <property type="match status" value="1"/>
</dbReference>
<keyword evidence="2" id="KW-0012">Acyltransferase</keyword>
<accession>A0ABV8F0S8</accession>
<dbReference type="InterPro" id="IPR051908">
    <property type="entry name" value="Ribosomal_N-acetyltransferase"/>
</dbReference>
<dbReference type="Proteomes" id="UP001595698">
    <property type="component" value="Unassembled WGS sequence"/>
</dbReference>
<dbReference type="RefSeq" id="WP_362915847.1">
    <property type="nucleotide sequence ID" value="NZ_JBHSBC010000018.1"/>
</dbReference>
<evidence type="ECO:0000259" key="1">
    <source>
        <dbReference type="PROSITE" id="PS51186"/>
    </source>
</evidence>
<dbReference type="Pfam" id="PF13302">
    <property type="entry name" value="Acetyltransf_3"/>
    <property type="match status" value="2"/>
</dbReference>
<dbReference type="CDD" id="cd04301">
    <property type="entry name" value="NAT_SF"/>
    <property type="match status" value="1"/>
</dbReference>
<proteinExistence type="predicted"/>
<dbReference type="GO" id="GO:0016746">
    <property type="term" value="F:acyltransferase activity"/>
    <property type="evidence" value="ECO:0007669"/>
    <property type="project" value="UniProtKB-KW"/>
</dbReference>
<dbReference type="Gene3D" id="3.40.630.30">
    <property type="match status" value="2"/>
</dbReference>
<organism evidence="2 3">
    <name type="scientific">Streptosporangium jomthongense</name>
    <dbReference type="NCBI Taxonomy" id="1193683"/>
    <lineage>
        <taxon>Bacteria</taxon>
        <taxon>Bacillati</taxon>
        <taxon>Actinomycetota</taxon>
        <taxon>Actinomycetes</taxon>
        <taxon>Streptosporangiales</taxon>
        <taxon>Streptosporangiaceae</taxon>
        <taxon>Streptosporangium</taxon>
    </lineage>
</organism>
<dbReference type="PANTHER" id="PTHR43441">
    <property type="entry name" value="RIBOSOMAL-PROTEIN-SERINE ACETYLTRANSFERASE"/>
    <property type="match status" value="1"/>
</dbReference>
<dbReference type="EC" id="2.3.-.-" evidence="2"/>
<dbReference type="InterPro" id="IPR000182">
    <property type="entry name" value="GNAT_dom"/>
</dbReference>
<reference evidence="3" key="1">
    <citation type="journal article" date="2019" name="Int. J. Syst. Evol. Microbiol.">
        <title>The Global Catalogue of Microorganisms (GCM) 10K type strain sequencing project: providing services to taxonomists for standard genome sequencing and annotation.</title>
        <authorList>
            <consortium name="The Broad Institute Genomics Platform"/>
            <consortium name="The Broad Institute Genome Sequencing Center for Infectious Disease"/>
            <person name="Wu L."/>
            <person name="Ma J."/>
        </authorList>
    </citation>
    <scope>NUCLEOTIDE SEQUENCE [LARGE SCALE GENOMIC DNA]</scope>
    <source>
        <strain evidence="3">TBRC 7912</strain>
    </source>
</reference>
<comment type="caution">
    <text evidence="2">The sequence shown here is derived from an EMBL/GenBank/DDBJ whole genome shotgun (WGS) entry which is preliminary data.</text>
</comment>
<evidence type="ECO:0000313" key="2">
    <source>
        <dbReference type="EMBL" id="MFC3982111.1"/>
    </source>
</evidence>
<protein>
    <submittedName>
        <fullName evidence="2">GNAT family N-acetyltransferase</fullName>
        <ecNumber evidence="2">2.3.-.-</ecNumber>
    </submittedName>
</protein>
<name>A0ABV8F0S8_9ACTN</name>
<feature type="domain" description="N-acetyltransferase" evidence="1">
    <location>
        <begin position="7"/>
        <end position="170"/>
    </location>
</feature>
<feature type="domain" description="N-acetyltransferase" evidence="1">
    <location>
        <begin position="194"/>
        <end position="351"/>
    </location>
</feature>
<sequence length="360" mass="39307">MILSRDVVLRPPAETDVESIARACDDPRISRFLPTLPVPYTRDDAFAYLRAAERSWRDGGASFTIADTETDEWMGNIGLRPLDARGNGEVGYLVAPWAQGRGVATAATRALTEWAFALGVRRLELLTDVENLASQRVALAAGFQREGVRRSAEARRDGGRSDLIAFARLYGESGERVQPFLPALPGGSLSDGVVRLRPLGPQDVADHHALENLPDVVRYSVPPEGPDMARVEKLCREAGAHWLAGERVELTIREAATDAFAGHIQLTSIVPVLGQAMTGYSLLPAFRGRGFTARAVNLLVEWAFEHTPLTRVVAGTAPDNHASHRVLERAGFTREGLVHGLLPGPDGTRLDDLQWYRLRG</sequence>
<dbReference type="EMBL" id="JBHSBC010000018">
    <property type="protein sequence ID" value="MFC3982111.1"/>
    <property type="molecule type" value="Genomic_DNA"/>
</dbReference>
<dbReference type="PROSITE" id="PS51186">
    <property type="entry name" value="GNAT"/>
    <property type="match status" value="2"/>
</dbReference>
<dbReference type="SUPFAM" id="SSF55729">
    <property type="entry name" value="Acyl-CoA N-acyltransferases (Nat)"/>
    <property type="match status" value="2"/>
</dbReference>
<dbReference type="InterPro" id="IPR016181">
    <property type="entry name" value="Acyl_CoA_acyltransferase"/>
</dbReference>
<keyword evidence="2" id="KW-0808">Transferase</keyword>
<gene>
    <name evidence="2" type="ORF">ACFOYY_18355</name>
</gene>
<keyword evidence="3" id="KW-1185">Reference proteome</keyword>
<evidence type="ECO:0000313" key="3">
    <source>
        <dbReference type="Proteomes" id="UP001595698"/>
    </source>
</evidence>